<sequence length="393" mass="41400">MTEGVVVVLNAGSSSLKFSLYEGDAVLLSGQVDGIGLRPRVMARDGAGTKLAVPDLATDPPGTPAEALLALLPWLREHLGGRPLLALGHRVVHGGQHHDRPRRVTPALIEELAALSPLAPLHQPHNLSPIRAAQDRVPDVPQVACFDTAFHRTIPEIAQVFALPFEMAARGIRRYGFHGLSYEYIASVLPEVAPDLATGRVVVAHLGNGASLCALQGGRSVATTMGFSALDGLPMGTRCGEIDPAVVLHLMREDGLDIAGVEALLYRRSGLLGLSGLSSDFRDLLASDDPRARFAIDVFVYRVARGIGSLAAALGGLDALVFTAGVGENAAPIRAAVCDACRWLGIEINETANAMKAPVITRAGSRVAAYVIPTDENLMIARHTRALLAGSSE</sequence>
<dbReference type="Gene3D" id="3.30.420.40">
    <property type="match status" value="2"/>
</dbReference>
<evidence type="ECO:0000256" key="2">
    <source>
        <dbReference type="ARBA" id="ARBA00022490"/>
    </source>
</evidence>
<proteinExistence type="inferred from homology"/>
<dbReference type="GO" id="GO:0008776">
    <property type="term" value="F:acetate kinase activity"/>
    <property type="evidence" value="ECO:0007669"/>
    <property type="project" value="UniProtKB-EC"/>
</dbReference>
<keyword evidence="2 9" id="KW-0963">Cytoplasm</keyword>
<feature type="binding site" evidence="9">
    <location>
        <begin position="325"/>
        <end position="329"/>
    </location>
    <ligand>
        <name>ATP</name>
        <dbReference type="ChEBI" id="CHEBI:30616"/>
    </ligand>
</feature>
<dbReference type="InterPro" id="IPR000890">
    <property type="entry name" value="Aliphatic_acid_kin_short-chain"/>
</dbReference>
<feature type="binding site" evidence="9">
    <location>
        <position position="376"/>
    </location>
    <ligand>
        <name>Mg(2+)</name>
        <dbReference type="ChEBI" id="CHEBI:18420"/>
    </ligand>
</feature>
<evidence type="ECO:0000313" key="11">
    <source>
        <dbReference type="EMBL" id="MBP0463706.1"/>
    </source>
</evidence>
<keyword evidence="4 9" id="KW-0479">Metal-binding</keyword>
<dbReference type="InterPro" id="IPR004372">
    <property type="entry name" value="Ac/propionate_kinase"/>
</dbReference>
<keyword evidence="8 9" id="KW-0460">Magnesium</keyword>
<dbReference type="EMBL" id="JAGIYZ010000005">
    <property type="protein sequence ID" value="MBP0463706.1"/>
    <property type="molecule type" value="Genomic_DNA"/>
</dbReference>
<name>A0ABS4ASA3_9PROT</name>
<feature type="site" description="Transition state stabilizer" evidence="9">
    <location>
        <position position="238"/>
    </location>
</feature>
<dbReference type="Pfam" id="PF00871">
    <property type="entry name" value="Acetate_kinase"/>
    <property type="match status" value="1"/>
</dbReference>
<comment type="cofactor">
    <cofactor evidence="9">
        <name>Mg(2+)</name>
        <dbReference type="ChEBI" id="CHEBI:18420"/>
    </cofactor>
    <cofactor evidence="9">
        <name>Mn(2+)</name>
        <dbReference type="ChEBI" id="CHEBI:29035"/>
    </cofactor>
    <text evidence="9">Mg(2+). Can also accept Mn(2+).</text>
</comment>
<feature type="binding site" evidence="9">
    <location>
        <position position="17"/>
    </location>
    <ligand>
        <name>ATP</name>
        <dbReference type="ChEBI" id="CHEBI:30616"/>
    </ligand>
</feature>
<evidence type="ECO:0000256" key="1">
    <source>
        <dbReference type="ARBA" id="ARBA00008748"/>
    </source>
</evidence>
<comment type="catalytic activity">
    <reaction evidence="9">
        <text>acetate + ATP = acetyl phosphate + ADP</text>
        <dbReference type="Rhea" id="RHEA:11352"/>
        <dbReference type="ChEBI" id="CHEBI:22191"/>
        <dbReference type="ChEBI" id="CHEBI:30089"/>
        <dbReference type="ChEBI" id="CHEBI:30616"/>
        <dbReference type="ChEBI" id="CHEBI:456216"/>
        <dbReference type="EC" id="2.7.2.1"/>
    </reaction>
</comment>
<dbReference type="RefSeq" id="WP_209351090.1">
    <property type="nucleotide sequence ID" value="NZ_JAGIYZ010000005.1"/>
</dbReference>
<dbReference type="EC" id="2.7.2.1" evidence="9"/>
<comment type="caution">
    <text evidence="11">The sequence shown here is derived from an EMBL/GenBank/DDBJ whole genome shotgun (WGS) entry which is preliminary data.</text>
</comment>
<dbReference type="HAMAP" id="MF_00020">
    <property type="entry name" value="Acetate_kinase"/>
    <property type="match status" value="1"/>
</dbReference>
<comment type="pathway">
    <text evidence="9">Metabolic intermediate biosynthesis; acetyl-CoA biosynthesis; acetyl-CoA from acetate: step 1/2.</text>
</comment>
<dbReference type="PANTHER" id="PTHR21060:SF21">
    <property type="entry name" value="ACETATE KINASE"/>
    <property type="match status" value="1"/>
</dbReference>
<feature type="active site" description="Proton donor/acceptor" evidence="9">
    <location>
        <position position="147"/>
    </location>
</feature>
<keyword evidence="6 9" id="KW-0418">Kinase</keyword>
<dbReference type="SUPFAM" id="SSF53067">
    <property type="entry name" value="Actin-like ATPase domain"/>
    <property type="match status" value="2"/>
</dbReference>
<feature type="binding site" evidence="9">
    <location>
        <position position="90"/>
    </location>
    <ligand>
        <name>substrate</name>
    </ligand>
</feature>
<evidence type="ECO:0000313" key="12">
    <source>
        <dbReference type="Proteomes" id="UP000680815"/>
    </source>
</evidence>
<comment type="subcellular location">
    <subcellularLocation>
        <location evidence="9">Cytoplasm</location>
    </subcellularLocation>
</comment>
<comment type="subunit">
    <text evidence="9">Homodimer.</text>
</comment>
<evidence type="ECO:0000256" key="5">
    <source>
        <dbReference type="ARBA" id="ARBA00022741"/>
    </source>
</evidence>
<feature type="binding site" evidence="9">
    <location>
        <position position="10"/>
    </location>
    <ligand>
        <name>Mg(2+)</name>
        <dbReference type="ChEBI" id="CHEBI:18420"/>
    </ligand>
</feature>
<evidence type="ECO:0000256" key="4">
    <source>
        <dbReference type="ARBA" id="ARBA00022723"/>
    </source>
</evidence>
<dbReference type="PIRSF" id="PIRSF000722">
    <property type="entry name" value="Acetate_prop_kin"/>
    <property type="match status" value="1"/>
</dbReference>
<dbReference type="PRINTS" id="PR00471">
    <property type="entry name" value="ACETATEKNASE"/>
</dbReference>
<evidence type="ECO:0000256" key="8">
    <source>
        <dbReference type="ARBA" id="ARBA00022842"/>
    </source>
</evidence>
<evidence type="ECO:0000256" key="7">
    <source>
        <dbReference type="ARBA" id="ARBA00022840"/>
    </source>
</evidence>
<dbReference type="PANTHER" id="PTHR21060">
    <property type="entry name" value="ACETATE KINASE"/>
    <property type="match status" value="1"/>
</dbReference>
<protein>
    <recommendedName>
        <fullName evidence="9">Acetate kinase</fullName>
        <ecNumber evidence="9">2.7.2.1</ecNumber>
    </recommendedName>
    <alternativeName>
        <fullName evidence="9">Acetokinase</fullName>
    </alternativeName>
</protein>
<keyword evidence="12" id="KW-1185">Reference proteome</keyword>
<keyword evidence="5 9" id="KW-0547">Nucleotide-binding</keyword>
<dbReference type="InterPro" id="IPR023865">
    <property type="entry name" value="Aliphatic_acid_kinase_CS"/>
</dbReference>
<dbReference type="PROSITE" id="PS01075">
    <property type="entry name" value="ACETATE_KINASE_1"/>
    <property type="match status" value="1"/>
</dbReference>
<dbReference type="NCBIfam" id="TIGR00016">
    <property type="entry name" value="ackA"/>
    <property type="match status" value="1"/>
</dbReference>
<keyword evidence="7 9" id="KW-0067">ATP-binding</keyword>
<accession>A0ABS4ASA3</accession>
<evidence type="ECO:0000256" key="6">
    <source>
        <dbReference type="ARBA" id="ARBA00022777"/>
    </source>
</evidence>
<feature type="binding site" evidence="9">
    <location>
        <begin position="280"/>
        <end position="282"/>
    </location>
    <ligand>
        <name>ATP</name>
        <dbReference type="ChEBI" id="CHEBI:30616"/>
    </ligand>
</feature>
<keyword evidence="3 9" id="KW-0808">Transferase</keyword>
<dbReference type="InterPro" id="IPR043129">
    <property type="entry name" value="ATPase_NBD"/>
</dbReference>
<evidence type="ECO:0000256" key="9">
    <source>
        <dbReference type="HAMAP-Rule" id="MF_00020"/>
    </source>
</evidence>
<feature type="site" description="Transition state stabilizer" evidence="9">
    <location>
        <position position="178"/>
    </location>
</feature>
<gene>
    <name evidence="9" type="primary">ackA</name>
    <name evidence="11" type="ORF">J5Y09_07270</name>
</gene>
<organism evidence="11 12">
    <name type="scientific">Roseomonas nitratireducens</name>
    <dbReference type="NCBI Taxonomy" id="2820810"/>
    <lineage>
        <taxon>Bacteria</taxon>
        <taxon>Pseudomonadati</taxon>
        <taxon>Pseudomonadota</taxon>
        <taxon>Alphaproteobacteria</taxon>
        <taxon>Acetobacterales</taxon>
        <taxon>Roseomonadaceae</taxon>
        <taxon>Roseomonas</taxon>
    </lineage>
</organism>
<feature type="binding site" evidence="9">
    <location>
        <begin position="205"/>
        <end position="209"/>
    </location>
    <ligand>
        <name>ATP</name>
        <dbReference type="ChEBI" id="CHEBI:30616"/>
    </ligand>
</feature>
<reference evidence="11 12" key="1">
    <citation type="submission" date="2021-03" db="EMBL/GenBank/DDBJ databases">
        <authorList>
            <person name="So Y."/>
        </authorList>
    </citation>
    <scope>NUCLEOTIDE SEQUENCE [LARGE SCALE GENOMIC DNA]</scope>
    <source>
        <strain evidence="11 12">PWR1</strain>
    </source>
</reference>
<evidence type="ECO:0000256" key="3">
    <source>
        <dbReference type="ARBA" id="ARBA00022679"/>
    </source>
</evidence>
<dbReference type="PROSITE" id="PS01076">
    <property type="entry name" value="ACETATE_KINASE_2"/>
    <property type="match status" value="1"/>
</dbReference>
<evidence type="ECO:0000256" key="10">
    <source>
        <dbReference type="RuleBase" id="RU003835"/>
    </source>
</evidence>
<dbReference type="Proteomes" id="UP000680815">
    <property type="component" value="Unassembled WGS sequence"/>
</dbReference>
<comment type="similarity">
    <text evidence="1 9 10">Belongs to the acetokinase family.</text>
</comment>
<comment type="function">
    <text evidence="9">Catalyzes the formation of acetyl phosphate from acetate and ATP. Can also catalyze the reverse reaction.</text>
</comment>